<evidence type="ECO:0000256" key="3">
    <source>
        <dbReference type="ARBA" id="ARBA00022448"/>
    </source>
</evidence>
<dbReference type="InterPro" id="IPR000522">
    <property type="entry name" value="ABC_transptr_permease_BtuC"/>
</dbReference>
<feature type="transmembrane region" description="Helical" evidence="8">
    <location>
        <begin position="92"/>
        <end position="112"/>
    </location>
</feature>
<dbReference type="PANTHER" id="PTHR30472:SF25">
    <property type="entry name" value="ABC TRANSPORTER PERMEASE PROTEIN MJ0876-RELATED"/>
    <property type="match status" value="1"/>
</dbReference>
<keyword evidence="7 8" id="KW-0472">Membrane</keyword>
<feature type="transmembrane region" description="Helical" evidence="8">
    <location>
        <begin position="12"/>
        <end position="31"/>
    </location>
</feature>
<organism evidence="9 10">
    <name type="scientific">Parachlamydia acanthamoebae (strain UV7)</name>
    <dbReference type="NCBI Taxonomy" id="765952"/>
    <lineage>
        <taxon>Bacteria</taxon>
        <taxon>Pseudomonadati</taxon>
        <taxon>Chlamydiota</taxon>
        <taxon>Chlamydiia</taxon>
        <taxon>Parachlamydiales</taxon>
        <taxon>Parachlamydiaceae</taxon>
        <taxon>Parachlamydia</taxon>
    </lineage>
</organism>
<evidence type="ECO:0000313" key="9">
    <source>
        <dbReference type="EMBL" id="CCB85812.1"/>
    </source>
</evidence>
<gene>
    <name evidence="9" type="ordered locus">PUV_08620</name>
</gene>
<protein>
    <submittedName>
        <fullName evidence="9">Putative ABC transporter permease protein MJ0087</fullName>
    </submittedName>
</protein>
<dbReference type="GO" id="GO:0005886">
    <property type="term" value="C:plasma membrane"/>
    <property type="evidence" value="ECO:0007669"/>
    <property type="project" value="UniProtKB-SubCell"/>
</dbReference>
<dbReference type="AlphaFoldDB" id="F8KY77"/>
<dbReference type="InterPro" id="IPR037294">
    <property type="entry name" value="ABC_BtuC-like"/>
</dbReference>
<evidence type="ECO:0000256" key="1">
    <source>
        <dbReference type="ARBA" id="ARBA00004651"/>
    </source>
</evidence>
<sequence>MIPAMRARPLPLILIVAYLLTIGLTLLYGEIPWYDVWSGVLARWHSKSDAWNPLLDDRLPRLMVLSCTGASLPVAGIVMQAIFRNPLASPSILGLSSGANFCALCVFIMGWKSFSPCILPLAAVSGAFLTLLLVYNLGRFRTSHAFILAGMAISTLITAGQDFLLQALRNEWELLQTLAEWQSGFSGNANWQHVYMQFPLASLGLMGCWIYRKEIDLFSFGEEHAAALGVDIERTRWHLFICVALLTGSSIAVLGIIPFLGLILPHAMRLLHRPTAKDLIPWSAFGGAFLLVTIDFLLRYFSFPYVTLGNLTGLIGGLFFLYLFLKPSSL</sequence>
<evidence type="ECO:0000256" key="5">
    <source>
        <dbReference type="ARBA" id="ARBA00022692"/>
    </source>
</evidence>
<dbReference type="KEGG" id="puv:PUV_08620"/>
<dbReference type="PANTHER" id="PTHR30472">
    <property type="entry name" value="FERRIC ENTEROBACTIN TRANSPORT SYSTEM PERMEASE PROTEIN"/>
    <property type="match status" value="1"/>
</dbReference>
<evidence type="ECO:0000256" key="8">
    <source>
        <dbReference type="SAM" id="Phobius"/>
    </source>
</evidence>
<dbReference type="Pfam" id="PF01032">
    <property type="entry name" value="FecCD"/>
    <property type="match status" value="1"/>
</dbReference>
<dbReference type="HOGENOM" id="CLU_013016_0_3_0"/>
<keyword evidence="3" id="KW-0813">Transport</keyword>
<evidence type="ECO:0000256" key="4">
    <source>
        <dbReference type="ARBA" id="ARBA00022475"/>
    </source>
</evidence>
<reference key="1">
    <citation type="journal article" date="2011" name="Mol. Biol. Evol.">
        <title>Unity in variety -- the pan-genome of the Chlamydiae.</title>
        <authorList>
            <person name="Collingro A."/>
            <person name="Tischler P."/>
            <person name="Weinmaier T."/>
            <person name="Penz T."/>
            <person name="Heinz E."/>
            <person name="Brunham R.C."/>
            <person name="Read T.D."/>
            <person name="Bavoil P.M."/>
            <person name="Sachse K."/>
            <person name="Kahane S."/>
            <person name="Friedman M.G."/>
            <person name="Rattei T."/>
            <person name="Myers G.S.A."/>
            <person name="Horn M."/>
        </authorList>
    </citation>
    <scope>NUCLEOTIDE SEQUENCE</scope>
    <source>
        <strain>UV7</strain>
    </source>
</reference>
<evidence type="ECO:0000256" key="2">
    <source>
        <dbReference type="ARBA" id="ARBA00007935"/>
    </source>
</evidence>
<comment type="similarity">
    <text evidence="2">Belongs to the binding-protein-dependent transport system permease family. FecCD subfamily.</text>
</comment>
<evidence type="ECO:0000256" key="7">
    <source>
        <dbReference type="ARBA" id="ARBA00023136"/>
    </source>
</evidence>
<dbReference type="Proteomes" id="UP000000495">
    <property type="component" value="Chromosome"/>
</dbReference>
<feature type="transmembrane region" description="Helical" evidence="8">
    <location>
        <begin position="305"/>
        <end position="325"/>
    </location>
</feature>
<keyword evidence="6 8" id="KW-1133">Transmembrane helix</keyword>
<feature type="transmembrane region" description="Helical" evidence="8">
    <location>
        <begin position="145"/>
        <end position="165"/>
    </location>
</feature>
<comment type="subcellular location">
    <subcellularLocation>
        <location evidence="1">Cell membrane</location>
        <topology evidence="1">Multi-pass membrane protein</topology>
    </subcellularLocation>
</comment>
<feature type="transmembrane region" description="Helical" evidence="8">
    <location>
        <begin position="194"/>
        <end position="211"/>
    </location>
</feature>
<evidence type="ECO:0000313" key="10">
    <source>
        <dbReference type="Proteomes" id="UP000000495"/>
    </source>
</evidence>
<proteinExistence type="inferred from homology"/>
<dbReference type="STRING" id="765952.PUV_08620"/>
<dbReference type="EMBL" id="FR872580">
    <property type="protein sequence ID" value="CCB85812.1"/>
    <property type="molecule type" value="Genomic_DNA"/>
</dbReference>
<name>F8KY77_PARAV</name>
<feature type="transmembrane region" description="Helical" evidence="8">
    <location>
        <begin position="118"/>
        <end position="138"/>
    </location>
</feature>
<reference evidence="9 10" key="2">
    <citation type="journal article" date="2011" name="Mol. Biol. Evol.">
        <title>Unity in variety--the pan-genome of the Chlamydiae.</title>
        <authorList>
            <person name="Collingro A."/>
            <person name="Tischler P."/>
            <person name="Weinmaier T."/>
            <person name="Penz T."/>
            <person name="Heinz E."/>
            <person name="Brunham R.C."/>
            <person name="Read T.D."/>
            <person name="Bavoil P.M."/>
            <person name="Sachse K."/>
            <person name="Kahane S."/>
            <person name="Friedman M.G."/>
            <person name="Rattei T."/>
            <person name="Myers G.S."/>
            <person name="Horn M."/>
        </authorList>
    </citation>
    <scope>NUCLEOTIDE SEQUENCE [LARGE SCALE GENOMIC DNA]</scope>
    <source>
        <strain evidence="10">UV7</strain>
    </source>
</reference>
<dbReference type="GO" id="GO:0022857">
    <property type="term" value="F:transmembrane transporter activity"/>
    <property type="evidence" value="ECO:0007669"/>
    <property type="project" value="InterPro"/>
</dbReference>
<dbReference type="OrthoDB" id="9792889at2"/>
<feature type="transmembrane region" description="Helical" evidence="8">
    <location>
        <begin position="239"/>
        <end position="267"/>
    </location>
</feature>
<feature type="transmembrane region" description="Helical" evidence="8">
    <location>
        <begin position="279"/>
        <end position="298"/>
    </location>
</feature>
<dbReference type="eggNOG" id="COG0609">
    <property type="taxonomic scope" value="Bacteria"/>
</dbReference>
<keyword evidence="10" id="KW-1185">Reference proteome</keyword>
<dbReference type="CDD" id="cd06550">
    <property type="entry name" value="TM_ABC_iron-siderophores_like"/>
    <property type="match status" value="1"/>
</dbReference>
<keyword evidence="4" id="KW-1003">Cell membrane</keyword>
<dbReference type="RefSeq" id="WP_013924607.1">
    <property type="nucleotide sequence ID" value="NC_015702.1"/>
</dbReference>
<accession>F8KY77</accession>
<feature type="transmembrane region" description="Helical" evidence="8">
    <location>
        <begin position="62"/>
        <end position="83"/>
    </location>
</feature>
<evidence type="ECO:0000256" key="6">
    <source>
        <dbReference type="ARBA" id="ARBA00022989"/>
    </source>
</evidence>
<keyword evidence="5 8" id="KW-0812">Transmembrane</keyword>
<dbReference type="Gene3D" id="1.10.3470.10">
    <property type="entry name" value="ABC transporter involved in vitamin B12 uptake, BtuC"/>
    <property type="match status" value="1"/>
</dbReference>
<dbReference type="SUPFAM" id="SSF81345">
    <property type="entry name" value="ABC transporter involved in vitamin B12 uptake, BtuC"/>
    <property type="match status" value="1"/>
</dbReference>